<feature type="non-terminal residue" evidence="2">
    <location>
        <position position="72"/>
    </location>
</feature>
<comment type="caution">
    <text evidence="2">The sequence shown here is derived from an EMBL/GenBank/DDBJ whole genome shotgun (WGS) entry which is preliminary data.</text>
</comment>
<proteinExistence type="predicted"/>
<dbReference type="Pfam" id="PF13173">
    <property type="entry name" value="AAA_14"/>
    <property type="match status" value="1"/>
</dbReference>
<dbReference type="InterPro" id="IPR041682">
    <property type="entry name" value="AAA_14"/>
</dbReference>
<dbReference type="EMBL" id="BARW01011901">
    <property type="protein sequence ID" value="GAI78075.1"/>
    <property type="molecule type" value="Genomic_DNA"/>
</dbReference>
<organism evidence="2">
    <name type="scientific">marine sediment metagenome</name>
    <dbReference type="NCBI Taxonomy" id="412755"/>
    <lineage>
        <taxon>unclassified sequences</taxon>
        <taxon>metagenomes</taxon>
        <taxon>ecological metagenomes</taxon>
    </lineage>
</organism>
<feature type="domain" description="AAA" evidence="1">
    <location>
        <begin position="25"/>
        <end position="69"/>
    </location>
</feature>
<evidence type="ECO:0000259" key="1">
    <source>
        <dbReference type="Pfam" id="PF13173"/>
    </source>
</evidence>
<protein>
    <recommendedName>
        <fullName evidence="1">AAA domain-containing protein</fullName>
    </recommendedName>
</protein>
<dbReference type="InterPro" id="IPR027417">
    <property type="entry name" value="P-loop_NTPase"/>
</dbReference>
<dbReference type="Gene3D" id="3.40.50.300">
    <property type="entry name" value="P-loop containing nucleotide triphosphate hydrolases"/>
    <property type="match status" value="1"/>
</dbReference>
<gene>
    <name evidence="2" type="ORF">S12H4_22712</name>
</gene>
<sequence>MDIIFPENLLPREILPKIIPFLEAENIVLLTGARQTGKTSLLYLLIRHLWDKDVLPSQIVYFDLENIYDFSL</sequence>
<dbReference type="AlphaFoldDB" id="X1SRV8"/>
<dbReference type="SUPFAM" id="SSF52540">
    <property type="entry name" value="P-loop containing nucleoside triphosphate hydrolases"/>
    <property type="match status" value="1"/>
</dbReference>
<name>X1SRV8_9ZZZZ</name>
<reference evidence="2" key="1">
    <citation type="journal article" date="2014" name="Front. Microbiol.">
        <title>High frequency of phylogenetically diverse reductive dehalogenase-homologous genes in deep subseafloor sedimentary metagenomes.</title>
        <authorList>
            <person name="Kawai M."/>
            <person name="Futagami T."/>
            <person name="Toyoda A."/>
            <person name="Takaki Y."/>
            <person name="Nishi S."/>
            <person name="Hori S."/>
            <person name="Arai W."/>
            <person name="Tsubouchi T."/>
            <person name="Morono Y."/>
            <person name="Uchiyama I."/>
            <person name="Ito T."/>
            <person name="Fujiyama A."/>
            <person name="Inagaki F."/>
            <person name="Takami H."/>
        </authorList>
    </citation>
    <scope>NUCLEOTIDE SEQUENCE</scope>
    <source>
        <strain evidence="2">Expedition CK06-06</strain>
    </source>
</reference>
<accession>X1SRV8</accession>
<evidence type="ECO:0000313" key="2">
    <source>
        <dbReference type="EMBL" id="GAI78075.1"/>
    </source>
</evidence>